<dbReference type="STRING" id="1218508.JG29_12440"/>
<dbReference type="Pfam" id="PF02803">
    <property type="entry name" value="Thiolase_C"/>
    <property type="match status" value="1"/>
</dbReference>
<evidence type="ECO:0000256" key="7">
    <source>
        <dbReference type="RuleBase" id="RU003557"/>
    </source>
</evidence>
<evidence type="ECO:0000259" key="9">
    <source>
        <dbReference type="Pfam" id="PF02803"/>
    </source>
</evidence>
<organism evidence="10 11">
    <name type="scientific">Bombilactobacillus mellis</name>
    <dbReference type="NCBI Taxonomy" id="1218508"/>
    <lineage>
        <taxon>Bacteria</taxon>
        <taxon>Bacillati</taxon>
        <taxon>Bacillota</taxon>
        <taxon>Bacilli</taxon>
        <taxon>Lactobacillales</taxon>
        <taxon>Lactobacillaceae</taxon>
        <taxon>Bombilactobacillus</taxon>
    </lineage>
</organism>
<dbReference type="EMBL" id="JXBZ01000008">
    <property type="protein sequence ID" value="KJY48833.1"/>
    <property type="molecule type" value="Genomic_DNA"/>
</dbReference>
<dbReference type="PIRSF" id="PIRSF000429">
    <property type="entry name" value="Ac-CoA_Ac_transf"/>
    <property type="match status" value="1"/>
</dbReference>
<evidence type="ECO:0000256" key="5">
    <source>
        <dbReference type="ARBA" id="ARBA00030755"/>
    </source>
</evidence>
<dbReference type="EC" id="2.3.1.9" evidence="2"/>
<feature type="domain" description="Thiolase C-terminal" evidence="9">
    <location>
        <begin position="264"/>
        <end position="383"/>
    </location>
</feature>
<evidence type="ECO:0000256" key="3">
    <source>
        <dbReference type="ARBA" id="ARBA00022679"/>
    </source>
</evidence>
<feature type="domain" description="Thiolase N-terminal" evidence="8">
    <location>
        <begin position="6"/>
        <end position="254"/>
    </location>
</feature>
<dbReference type="Proteomes" id="UP000033695">
    <property type="component" value="Unassembled WGS sequence"/>
</dbReference>
<dbReference type="InterPro" id="IPR020617">
    <property type="entry name" value="Thiolase_C"/>
</dbReference>
<dbReference type="InterPro" id="IPR020615">
    <property type="entry name" value="Thiolase_acyl_enz_int_AS"/>
</dbReference>
<dbReference type="PROSITE" id="PS00098">
    <property type="entry name" value="THIOLASE_1"/>
    <property type="match status" value="1"/>
</dbReference>
<dbReference type="Gene3D" id="3.40.47.10">
    <property type="match status" value="2"/>
</dbReference>
<dbReference type="FunFam" id="3.40.47.10:FF:000010">
    <property type="entry name" value="Acetyl-CoA acetyltransferase (Thiolase)"/>
    <property type="match status" value="1"/>
</dbReference>
<dbReference type="AlphaFoldDB" id="A0A0F4KRZ1"/>
<evidence type="ECO:0000313" key="11">
    <source>
        <dbReference type="Proteomes" id="UP000033695"/>
    </source>
</evidence>
<dbReference type="InterPro" id="IPR016039">
    <property type="entry name" value="Thiolase-like"/>
</dbReference>
<feature type="active site" description="Proton acceptor" evidence="6">
    <location>
        <position position="341"/>
    </location>
</feature>
<dbReference type="PROSITE" id="PS00099">
    <property type="entry name" value="THIOLASE_3"/>
    <property type="match status" value="1"/>
</dbReference>
<dbReference type="GO" id="GO:0003985">
    <property type="term" value="F:acetyl-CoA C-acetyltransferase activity"/>
    <property type="evidence" value="ECO:0007669"/>
    <property type="project" value="UniProtKB-EC"/>
</dbReference>
<evidence type="ECO:0000313" key="10">
    <source>
        <dbReference type="EMBL" id="KJY48833.1"/>
    </source>
</evidence>
<keyword evidence="4 7" id="KW-0012">Acyltransferase</keyword>
<comment type="similarity">
    <text evidence="1 7">Belongs to the thiolase-like superfamily. Thiolase family.</text>
</comment>
<dbReference type="PANTHER" id="PTHR18919:SF107">
    <property type="entry name" value="ACETYL-COA ACETYLTRANSFERASE, CYTOSOLIC"/>
    <property type="match status" value="1"/>
</dbReference>
<evidence type="ECO:0000256" key="6">
    <source>
        <dbReference type="PIRSR" id="PIRSR000429-1"/>
    </source>
</evidence>
<dbReference type="NCBIfam" id="TIGR01930">
    <property type="entry name" value="AcCoA-C-Actrans"/>
    <property type="match status" value="1"/>
</dbReference>
<dbReference type="Pfam" id="PF00108">
    <property type="entry name" value="Thiolase_N"/>
    <property type="match status" value="1"/>
</dbReference>
<dbReference type="RefSeq" id="WP_232297097.1">
    <property type="nucleotide sequence ID" value="NZ_JBHTHW010000008.1"/>
</dbReference>
<keyword evidence="3 7" id="KW-0808">Transferase</keyword>
<dbReference type="CDD" id="cd00751">
    <property type="entry name" value="thiolase"/>
    <property type="match status" value="1"/>
</dbReference>
<evidence type="ECO:0000259" key="8">
    <source>
        <dbReference type="Pfam" id="PF00108"/>
    </source>
</evidence>
<evidence type="ECO:0000256" key="2">
    <source>
        <dbReference type="ARBA" id="ARBA00012705"/>
    </source>
</evidence>
<proteinExistence type="inferred from homology"/>
<dbReference type="InterPro" id="IPR020610">
    <property type="entry name" value="Thiolase_AS"/>
</dbReference>
<evidence type="ECO:0000256" key="1">
    <source>
        <dbReference type="ARBA" id="ARBA00010982"/>
    </source>
</evidence>
<feature type="active site" description="Acyl-thioester intermediate" evidence="6">
    <location>
        <position position="90"/>
    </location>
</feature>
<keyword evidence="11" id="KW-1185">Reference proteome</keyword>
<protein>
    <recommendedName>
        <fullName evidence="2">acetyl-CoA C-acetyltransferase</fullName>
        <ecNumber evidence="2">2.3.1.9</ecNumber>
    </recommendedName>
    <alternativeName>
        <fullName evidence="5">Acetoacetyl-CoA thiolase</fullName>
    </alternativeName>
</protein>
<dbReference type="SUPFAM" id="SSF53901">
    <property type="entry name" value="Thiolase-like"/>
    <property type="match status" value="2"/>
</dbReference>
<dbReference type="PANTHER" id="PTHR18919">
    <property type="entry name" value="ACETYL-COA C-ACYLTRANSFERASE"/>
    <property type="match status" value="1"/>
</dbReference>
<gene>
    <name evidence="10" type="ORF">JG29_12440</name>
</gene>
<name>A0A0F4KRZ1_9LACO</name>
<evidence type="ECO:0000256" key="4">
    <source>
        <dbReference type="ARBA" id="ARBA00023315"/>
    </source>
</evidence>
<accession>A0A0F4KRZ1</accession>
<dbReference type="HOGENOM" id="CLU_031026_0_0_9"/>
<feature type="active site" description="Proton acceptor" evidence="6">
    <location>
        <position position="371"/>
    </location>
</feature>
<dbReference type="InterPro" id="IPR020616">
    <property type="entry name" value="Thiolase_N"/>
</dbReference>
<reference evidence="10 11" key="1">
    <citation type="submission" date="2014-12" db="EMBL/GenBank/DDBJ databases">
        <title>Comparative genomics of the lactic acid bacteria isolated from the honey bee gut.</title>
        <authorList>
            <person name="Ellegaard K.M."/>
            <person name="Tamarit D."/>
            <person name="Javelind E."/>
            <person name="Olofsson T."/>
            <person name="Andersson S.G."/>
            <person name="Vasquez A."/>
        </authorList>
    </citation>
    <scope>NUCLEOTIDE SEQUENCE [LARGE SCALE GENOMIC DNA]</scope>
    <source>
        <strain evidence="10 11">Hon2</strain>
    </source>
</reference>
<comment type="caution">
    <text evidence="10">The sequence shown here is derived from an EMBL/GenBank/DDBJ whole genome shotgun (WGS) entry which is preliminary data.</text>
</comment>
<dbReference type="PATRIC" id="fig|1218508.4.peg.1232"/>
<dbReference type="InterPro" id="IPR002155">
    <property type="entry name" value="Thiolase"/>
</dbReference>
<sequence>MIDQQVVIAAAYRTPTGKFWGQLQPFSSAQLASQLVTKMLAVTNFEKNIIDQVILGNVLSSGTGQNLARQVQLNAGLEPTGSAMTVNQVCGSGLKAIRLAQEALVMNDARAVIAGGVESMSNAPAFVPRSGKNEFLQQSIHDSLQEDGLQDDFGHYAMGVTAEKLAQKFHISRKQQDQYALQSQKRATKASQAGNFDQEILKISPLSYDEPIRLHTDLQTLGKLPPVYQKQGSVTAGNSSPLSDGASALLLMKAETAQAAGMLPLARITAYQEVGYYPELMGYAPVIAIQKLLAKKNQQVSDIDLFEVNEAFAVQALVVQQELQIAPERYNVSGGALALGHALGSSGSRIVTTLVHNLIRTRQQYGIAALCIGGGQAIALEVENLQ</sequence>